<dbReference type="InterPro" id="IPR050366">
    <property type="entry name" value="BP-dependent_transpt_permease"/>
</dbReference>
<dbReference type="PANTHER" id="PTHR43386">
    <property type="entry name" value="OLIGOPEPTIDE TRANSPORT SYSTEM PERMEASE PROTEIN APPC"/>
    <property type="match status" value="1"/>
</dbReference>
<dbReference type="InterPro" id="IPR025966">
    <property type="entry name" value="OppC_N"/>
</dbReference>
<keyword evidence="2 7" id="KW-0813">Transport</keyword>
<feature type="transmembrane region" description="Helical" evidence="7">
    <location>
        <begin position="117"/>
        <end position="138"/>
    </location>
</feature>
<dbReference type="PROSITE" id="PS50928">
    <property type="entry name" value="ABC_TM1"/>
    <property type="match status" value="1"/>
</dbReference>
<dbReference type="EMBL" id="QSHK01000003">
    <property type="protein sequence ID" value="RHC08803.1"/>
    <property type="molecule type" value="Genomic_DNA"/>
</dbReference>
<comment type="similarity">
    <text evidence="7">Belongs to the binding-protein-dependent transport system permease family.</text>
</comment>
<gene>
    <name evidence="9" type="ORF">DW860_06300</name>
</gene>
<evidence type="ECO:0000313" key="10">
    <source>
        <dbReference type="Proteomes" id="UP000284742"/>
    </source>
</evidence>
<feature type="transmembrane region" description="Helical" evidence="7">
    <location>
        <begin position="245"/>
        <end position="264"/>
    </location>
</feature>
<evidence type="ECO:0000256" key="2">
    <source>
        <dbReference type="ARBA" id="ARBA00022448"/>
    </source>
</evidence>
<dbReference type="CDD" id="cd06261">
    <property type="entry name" value="TM_PBP2"/>
    <property type="match status" value="1"/>
</dbReference>
<comment type="subcellular location">
    <subcellularLocation>
        <location evidence="1 7">Cell membrane</location>
        <topology evidence="1 7">Multi-pass membrane protein</topology>
    </subcellularLocation>
</comment>
<comment type="caution">
    <text evidence="9">The sequence shown here is derived from an EMBL/GenBank/DDBJ whole genome shotgun (WGS) entry which is preliminary data.</text>
</comment>
<evidence type="ECO:0000259" key="8">
    <source>
        <dbReference type="PROSITE" id="PS50928"/>
    </source>
</evidence>
<sequence length="272" mass="28798">MKKMWKKYSKNKMSVLGFVIIVLLLILVIFADLYVGYDKVLAQDVKNKLQSPSLSHICGTDNLGRDLFARLIYGARVSLGIGVAATFAGMMIGCILGAACAYIGGIFDNAVMRILDVLYCVPFVLQAMLIVAILGSSIPNLIFAVTVGNIPGYAKVTRGAVISVTERDYVKAAKVSGVSTGNIILKYIIPNAAGVLITNGAFYLADTLLASSGLSFLGIGVQPPVPEWGSILSSGLEYMNSGPHIVILSGLFIAVTTVGITLIGDGLRDVFE</sequence>
<dbReference type="Pfam" id="PF00528">
    <property type="entry name" value="BPD_transp_1"/>
    <property type="match status" value="1"/>
</dbReference>
<dbReference type="Pfam" id="PF12911">
    <property type="entry name" value="OppC_N"/>
    <property type="match status" value="1"/>
</dbReference>
<dbReference type="GO" id="GO:0005886">
    <property type="term" value="C:plasma membrane"/>
    <property type="evidence" value="ECO:0007669"/>
    <property type="project" value="UniProtKB-SubCell"/>
</dbReference>
<dbReference type="GO" id="GO:0055085">
    <property type="term" value="P:transmembrane transport"/>
    <property type="evidence" value="ECO:0007669"/>
    <property type="project" value="InterPro"/>
</dbReference>
<feature type="domain" description="ABC transmembrane type-1" evidence="8">
    <location>
        <begin position="75"/>
        <end position="264"/>
    </location>
</feature>
<evidence type="ECO:0000256" key="1">
    <source>
        <dbReference type="ARBA" id="ARBA00004651"/>
    </source>
</evidence>
<dbReference type="Gene3D" id="1.10.3720.10">
    <property type="entry name" value="MetI-like"/>
    <property type="match status" value="1"/>
</dbReference>
<dbReference type="InterPro" id="IPR000515">
    <property type="entry name" value="MetI-like"/>
</dbReference>
<proteinExistence type="inferred from homology"/>
<feature type="transmembrane region" description="Helical" evidence="7">
    <location>
        <begin position="77"/>
        <end position="105"/>
    </location>
</feature>
<keyword evidence="5 7" id="KW-1133">Transmembrane helix</keyword>
<reference evidence="9 10" key="1">
    <citation type="submission" date="2018-08" db="EMBL/GenBank/DDBJ databases">
        <title>A genome reference for cultivated species of the human gut microbiota.</title>
        <authorList>
            <person name="Zou Y."/>
            <person name="Xue W."/>
            <person name="Luo G."/>
        </authorList>
    </citation>
    <scope>NUCLEOTIDE SEQUENCE [LARGE SCALE GENOMIC DNA]</scope>
    <source>
        <strain evidence="9 10">AM37-5</strain>
    </source>
</reference>
<evidence type="ECO:0000313" key="9">
    <source>
        <dbReference type="EMBL" id="RHC08803.1"/>
    </source>
</evidence>
<protein>
    <submittedName>
        <fullName evidence="9">ABC transporter permease</fullName>
    </submittedName>
</protein>
<evidence type="ECO:0000256" key="3">
    <source>
        <dbReference type="ARBA" id="ARBA00022475"/>
    </source>
</evidence>
<dbReference type="InterPro" id="IPR035906">
    <property type="entry name" value="MetI-like_sf"/>
</dbReference>
<dbReference type="AlphaFoldDB" id="A0A413YLA1"/>
<dbReference type="Proteomes" id="UP000284742">
    <property type="component" value="Unassembled WGS sequence"/>
</dbReference>
<keyword evidence="6 7" id="KW-0472">Membrane</keyword>
<keyword evidence="3" id="KW-1003">Cell membrane</keyword>
<evidence type="ECO:0000256" key="6">
    <source>
        <dbReference type="ARBA" id="ARBA00023136"/>
    </source>
</evidence>
<keyword evidence="4 7" id="KW-0812">Transmembrane</keyword>
<dbReference type="RefSeq" id="WP_118358882.1">
    <property type="nucleotide sequence ID" value="NZ_QSHK01000003.1"/>
</dbReference>
<evidence type="ECO:0000256" key="5">
    <source>
        <dbReference type="ARBA" id="ARBA00022989"/>
    </source>
</evidence>
<dbReference type="SUPFAM" id="SSF161098">
    <property type="entry name" value="MetI-like"/>
    <property type="match status" value="1"/>
</dbReference>
<accession>A0A413YLA1</accession>
<organism evidence="9 10">
    <name type="scientific">Dorea formicigenerans</name>
    <dbReference type="NCBI Taxonomy" id="39486"/>
    <lineage>
        <taxon>Bacteria</taxon>
        <taxon>Bacillati</taxon>
        <taxon>Bacillota</taxon>
        <taxon>Clostridia</taxon>
        <taxon>Lachnospirales</taxon>
        <taxon>Lachnospiraceae</taxon>
        <taxon>Dorea</taxon>
    </lineage>
</organism>
<dbReference type="PANTHER" id="PTHR43386:SF1">
    <property type="entry name" value="D,D-DIPEPTIDE TRANSPORT SYSTEM PERMEASE PROTEIN DDPC-RELATED"/>
    <property type="match status" value="1"/>
</dbReference>
<evidence type="ECO:0000256" key="7">
    <source>
        <dbReference type="RuleBase" id="RU363032"/>
    </source>
</evidence>
<evidence type="ECO:0000256" key="4">
    <source>
        <dbReference type="ARBA" id="ARBA00022692"/>
    </source>
</evidence>
<name>A0A413YLA1_9FIRM</name>